<accession>A0ABN3WEN5</accession>
<dbReference type="Proteomes" id="UP001500831">
    <property type="component" value="Unassembled WGS sequence"/>
</dbReference>
<gene>
    <name evidence="1" type="ORF">GCM10010517_78590</name>
</gene>
<dbReference type="EMBL" id="BAAAVI010000115">
    <property type="protein sequence ID" value="GAA2912046.1"/>
    <property type="molecule type" value="Genomic_DNA"/>
</dbReference>
<evidence type="ECO:0000313" key="1">
    <source>
        <dbReference type="EMBL" id="GAA2912046.1"/>
    </source>
</evidence>
<sequence>MSDRVQKSSGDPDRESSKKWIAASAFASIGRFLMEAGEKFSDWFKG</sequence>
<name>A0ABN3WEN5_9ACTN</name>
<comment type="caution">
    <text evidence="1">The sequence shown here is derived from an EMBL/GenBank/DDBJ whole genome shotgun (WGS) entry which is preliminary data.</text>
</comment>
<keyword evidence="2" id="KW-1185">Reference proteome</keyword>
<reference evidence="1 2" key="1">
    <citation type="journal article" date="2019" name="Int. J. Syst. Evol. Microbiol.">
        <title>The Global Catalogue of Microorganisms (GCM) 10K type strain sequencing project: providing services to taxonomists for standard genome sequencing and annotation.</title>
        <authorList>
            <consortium name="The Broad Institute Genomics Platform"/>
            <consortium name="The Broad Institute Genome Sequencing Center for Infectious Disease"/>
            <person name="Wu L."/>
            <person name="Ma J."/>
        </authorList>
    </citation>
    <scope>NUCLEOTIDE SEQUENCE [LARGE SCALE GENOMIC DNA]</scope>
    <source>
        <strain evidence="1 2">JCM 6242</strain>
    </source>
</reference>
<proteinExistence type="predicted"/>
<dbReference type="RefSeq" id="WP_344982023.1">
    <property type="nucleotide sequence ID" value="NZ_BAAAVI010000115.1"/>
</dbReference>
<organism evidence="1 2">
    <name type="scientific">Streptosporangium fragile</name>
    <dbReference type="NCBI Taxonomy" id="46186"/>
    <lineage>
        <taxon>Bacteria</taxon>
        <taxon>Bacillati</taxon>
        <taxon>Actinomycetota</taxon>
        <taxon>Actinomycetes</taxon>
        <taxon>Streptosporangiales</taxon>
        <taxon>Streptosporangiaceae</taxon>
        <taxon>Streptosporangium</taxon>
    </lineage>
</organism>
<evidence type="ECO:0000313" key="2">
    <source>
        <dbReference type="Proteomes" id="UP001500831"/>
    </source>
</evidence>
<protein>
    <submittedName>
        <fullName evidence="1">Uncharacterized protein</fullName>
    </submittedName>
</protein>